<dbReference type="GO" id="GO:0071949">
    <property type="term" value="F:FAD binding"/>
    <property type="evidence" value="ECO:0007669"/>
    <property type="project" value="InterPro"/>
</dbReference>
<dbReference type="InterPro" id="IPR006076">
    <property type="entry name" value="FAD-dep_OxRdtase"/>
</dbReference>
<keyword evidence="3" id="KW-0285">Flavoprotein</keyword>
<feature type="binding site" evidence="6">
    <location>
        <position position="230"/>
    </location>
    <ligand>
        <name>D-dopa</name>
        <dbReference type="ChEBI" id="CHEBI:149689"/>
    </ligand>
</feature>
<evidence type="ECO:0000256" key="2">
    <source>
        <dbReference type="ARBA" id="ARBA00006730"/>
    </source>
</evidence>
<dbReference type="PIRSF" id="PIRSF000189">
    <property type="entry name" value="D-aa_oxidase"/>
    <property type="match status" value="1"/>
</dbReference>
<evidence type="ECO:0000256" key="3">
    <source>
        <dbReference type="ARBA" id="ARBA00022630"/>
    </source>
</evidence>
<dbReference type="Gene3D" id="3.30.9.10">
    <property type="entry name" value="D-Amino Acid Oxidase, subunit A, domain 2"/>
    <property type="match status" value="1"/>
</dbReference>
<proteinExistence type="inferred from homology"/>
<dbReference type="InterPro" id="IPR023209">
    <property type="entry name" value="DAO"/>
</dbReference>
<dbReference type="PhylomeDB" id="A0A060SXT9"/>
<evidence type="ECO:0000256" key="5">
    <source>
        <dbReference type="ARBA" id="ARBA00023002"/>
    </source>
</evidence>
<dbReference type="PANTHER" id="PTHR11530">
    <property type="entry name" value="D-AMINO ACID OXIDASE"/>
    <property type="match status" value="1"/>
</dbReference>
<comment type="similarity">
    <text evidence="2">Belongs to the DAMOX/DASOX family.</text>
</comment>
<feature type="binding site" evidence="6">
    <location>
        <begin position="45"/>
        <end position="46"/>
    </location>
    <ligand>
        <name>FAD</name>
        <dbReference type="ChEBI" id="CHEBI:57692"/>
    </ligand>
</feature>
<keyword evidence="5" id="KW-0560">Oxidoreductase</keyword>
<reference evidence="8" key="2">
    <citation type="submission" date="2014-06" db="EMBL/GenBank/DDBJ databases">
        <title>The complete genome of Blastobotrys (Arxula) adeninivorans LS3 - a yeast of biotechnological interest.</title>
        <authorList>
            <person name="Kunze G."/>
            <person name="Gaillardin C."/>
            <person name="Czernicka M."/>
            <person name="Durrens P."/>
            <person name="Martin T."/>
            <person name="Boer E."/>
            <person name="Gabaldon T."/>
            <person name="Cruz J."/>
            <person name="Talla E."/>
            <person name="Marck C."/>
            <person name="Goffeau A."/>
            <person name="Barbe V."/>
            <person name="Baret P."/>
            <person name="Baronian K."/>
            <person name="Beier S."/>
            <person name="Bleykasten C."/>
            <person name="Bode R."/>
            <person name="Casaregola S."/>
            <person name="Despons L."/>
            <person name="Fairhead C."/>
            <person name="Giersberg M."/>
            <person name="Gierski P."/>
            <person name="Hahnel U."/>
            <person name="Hartmann A."/>
            <person name="Jankowska D."/>
            <person name="Jubin C."/>
            <person name="Jung P."/>
            <person name="Lafontaine I."/>
            <person name="Leh-Louis V."/>
            <person name="Lemaire M."/>
            <person name="Marcet-Houben M."/>
            <person name="Mascher M."/>
            <person name="Morel G."/>
            <person name="Richard G.-F."/>
            <person name="Riechen J."/>
            <person name="Sacerdot C."/>
            <person name="Sarkar A."/>
            <person name="Savel G."/>
            <person name="Schacherer J."/>
            <person name="Sherman D."/>
            <person name="Straub M.-L."/>
            <person name="Stein N."/>
            <person name="Thierry A."/>
            <person name="Trautwein-Schult A."/>
            <person name="Westhof E."/>
            <person name="Worch S."/>
            <person name="Dujon B."/>
            <person name="Souciet J.-L."/>
            <person name="Wincker P."/>
            <person name="Scholz U."/>
            <person name="Neuveglise N."/>
        </authorList>
    </citation>
    <scope>NUCLEOTIDE SEQUENCE</scope>
    <source>
        <strain evidence="8">LS3</strain>
    </source>
</reference>
<feature type="binding site" evidence="6">
    <location>
        <position position="328"/>
    </location>
    <ligand>
        <name>D-dopa</name>
        <dbReference type="ChEBI" id="CHEBI:149689"/>
    </ligand>
</feature>
<dbReference type="PANTHER" id="PTHR11530:SF26">
    <property type="entry name" value="FAD DEPENDENT OXIDOREDUCTASE SUPERFAMILY (AFU_ORTHOLOGUE AFUA_5G13940)"/>
    <property type="match status" value="1"/>
</dbReference>
<evidence type="ECO:0000256" key="4">
    <source>
        <dbReference type="ARBA" id="ARBA00022827"/>
    </source>
</evidence>
<evidence type="ECO:0000256" key="6">
    <source>
        <dbReference type="PIRSR" id="PIRSR000189-1"/>
    </source>
</evidence>
<evidence type="ECO:0000259" key="7">
    <source>
        <dbReference type="Pfam" id="PF01266"/>
    </source>
</evidence>
<dbReference type="EMBL" id="HG937691">
    <property type="protein sequence ID" value="CDP33675.1"/>
    <property type="molecule type" value="Genomic_DNA"/>
</dbReference>
<evidence type="ECO:0000313" key="8">
    <source>
        <dbReference type="EMBL" id="CDP33675.1"/>
    </source>
</evidence>
<accession>A0A060SXT9</accession>
<dbReference type="InterPro" id="IPR006181">
    <property type="entry name" value="D-amino_acid_oxidase_CS"/>
</dbReference>
<organism evidence="8">
    <name type="scientific">Blastobotrys adeninivorans</name>
    <name type="common">Yeast</name>
    <name type="synonym">Arxula adeninivorans</name>
    <dbReference type="NCBI Taxonomy" id="409370"/>
    <lineage>
        <taxon>Eukaryota</taxon>
        <taxon>Fungi</taxon>
        <taxon>Dikarya</taxon>
        <taxon>Ascomycota</taxon>
        <taxon>Saccharomycotina</taxon>
        <taxon>Dipodascomycetes</taxon>
        <taxon>Dipodascales</taxon>
        <taxon>Trichomonascaceae</taxon>
        <taxon>Blastobotrys</taxon>
    </lineage>
</organism>
<dbReference type="GO" id="GO:0003884">
    <property type="term" value="F:D-amino-acid oxidase activity"/>
    <property type="evidence" value="ECO:0007669"/>
    <property type="project" value="InterPro"/>
</dbReference>
<dbReference type="Gene3D" id="3.40.50.720">
    <property type="entry name" value="NAD(P)-binding Rossmann-like Domain"/>
    <property type="match status" value="1"/>
</dbReference>
<sequence>MSKQIVVVGAGVIGLSTALVLAEAGYNIVVVASHFHEDGFSSGYTSLWAGAHFRPFPSKSKTEFTESKLARETLNHFKTLERLRPDASVRSCWGYDYVEEPAVGYVGEAKGYSEGIDDYQILDPSSIDNVPRPLKFAARYRTWTLNPSLYLSYMFRALQIRYGATFVKAKLNTLREAFELFPDAAGVVNATGMGLQWNGGYDPDCFPIRGQTLLVRPPLPCPYEDKTITHQSSDGLWTFVIPRPLDGGMIVGGTKQPKDFQESPRDEDTRAITERARVLFPELFTDDGKLDIIKINVGFRPARASGVRIELEKVGQGRFLVHAYGLGGSGYEMSHGVAKRVHQLIKTRVSNGRL</sequence>
<evidence type="ECO:0000256" key="1">
    <source>
        <dbReference type="ARBA" id="ARBA00001974"/>
    </source>
</evidence>
<dbReference type="SUPFAM" id="SSF54373">
    <property type="entry name" value="FAD-linked reductases, C-terminal domain"/>
    <property type="match status" value="1"/>
</dbReference>
<gene>
    <name evidence="8" type="ORF">GNLVRS02_ARAD1A14696g</name>
</gene>
<name>A0A060SXT9_BLAAD</name>
<protein>
    <submittedName>
        <fullName evidence="8">ARAD1A14696p</fullName>
    </submittedName>
</protein>
<dbReference type="PROSITE" id="PS00677">
    <property type="entry name" value="DAO"/>
    <property type="match status" value="1"/>
</dbReference>
<keyword evidence="4 6" id="KW-0274">FAD</keyword>
<dbReference type="GO" id="GO:0019478">
    <property type="term" value="P:D-amino acid catabolic process"/>
    <property type="evidence" value="ECO:0007669"/>
    <property type="project" value="TreeGrafter"/>
</dbReference>
<dbReference type="Pfam" id="PF01266">
    <property type="entry name" value="DAO"/>
    <property type="match status" value="1"/>
</dbReference>
<dbReference type="AlphaFoldDB" id="A0A060SXT9"/>
<feature type="domain" description="FAD dependent oxidoreductase" evidence="7">
    <location>
        <begin position="5"/>
        <end position="341"/>
    </location>
</feature>
<feature type="binding site" evidence="6">
    <location>
        <position position="300"/>
    </location>
    <ligand>
        <name>D-dopa</name>
        <dbReference type="ChEBI" id="CHEBI:149689"/>
    </ligand>
</feature>
<comment type="cofactor">
    <cofactor evidence="1 6">
        <name>FAD</name>
        <dbReference type="ChEBI" id="CHEBI:57692"/>
    </cofactor>
</comment>
<feature type="binding site" evidence="6">
    <location>
        <position position="191"/>
    </location>
    <ligand>
        <name>FAD</name>
        <dbReference type="ChEBI" id="CHEBI:57692"/>
    </ligand>
</feature>
<dbReference type="SUPFAM" id="SSF51971">
    <property type="entry name" value="Nucleotide-binding domain"/>
    <property type="match status" value="1"/>
</dbReference>
<dbReference type="GO" id="GO:0005737">
    <property type="term" value="C:cytoplasm"/>
    <property type="evidence" value="ECO:0007669"/>
    <property type="project" value="TreeGrafter"/>
</dbReference>
<reference evidence="8" key="1">
    <citation type="submission" date="2014-02" db="EMBL/GenBank/DDBJ databases">
        <authorList>
            <person name="Genoscope - CEA"/>
        </authorList>
    </citation>
    <scope>NUCLEOTIDE SEQUENCE</scope>
    <source>
        <strain evidence="8">LS3</strain>
    </source>
</reference>